<reference evidence="3 4" key="1">
    <citation type="submission" date="2022-10" db="EMBL/GenBank/DDBJ databases">
        <authorList>
            <person name="Xie J."/>
            <person name="Shen N."/>
        </authorList>
    </citation>
    <scope>NUCLEOTIDE SEQUENCE [LARGE SCALE GENOMIC DNA]</scope>
    <source>
        <strain evidence="3 4">YIM65594</strain>
    </source>
</reference>
<feature type="transmembrane region" description="Helical" evidence="2">
    <location>
        <begin position="93"/>
        <end position="112"/>
    </location>
</feature>
<evidence type="ECO:0000256" key="1">
    <source>
        <dbReference type="SAM" id="MobiDB-lite"/>
    </source>
</evidence>
<sequence length="522" mass="55056">MSATARREVRPERPPTGGGGSRLLDFIERAGNALPHPFWLFWIMAGVVAVVSWALAAAGAQVADPSKDGTIAVRSAISGDAVRDLVNGAVDNFVTFGPLGTVLVVMLGVAVAERAGLFEALARRMLSNVSPRWVTLGVALCGVLCKFLSDSAYVVLIPLGAMAFRAVGRSPMLGMIVAFVSINAAGDANPLITSSDVLYASVATEAAHLVDADFVVRATDNVYFSTTSAFILACTVAFVTEKVLTKREHLLVPDADLEEKARQTVITAGIDDATELRALKRTGLAALGYAVLLIAAMLPVDSPLRGKGGSIVESTLLNSVSVFVAVFFILIGYVFGRATGRIESSRDVPALMAEGVRDIAPLLVLFLAVSQFLALFQWTNIATVLAVKGADFIEHLGVPTLVLFLLLLIAISLINLLITSGSALWSLVAPALISMMMLLGTSPATTMALYRIADSCTNSISPMGTTFALAVGYLQTLRRKAGIGTLVSFTLPVAMAMLVVWVVLFFAWYLLGIPLGPGAAVR</sequence>
<feature type="transmembrane region" description="Helical" evidence="2">
    <location>
        <begin position="398"/>
        <end position="418"/>
    </location>
</feature>
<feature type="transmembrane region" description="Helical" evidence="2">
    <location>
        <begin position="133"/>
        <end position="164"/>
    </location>
</feature>
<evidence type="ECO:0000256" key="2">
    <source>
        <dbReference type="SAM" id="Phobius"/>
    </source>
</evidence>
<evidence type="ECO:0000313" key="4">
    <source>
        <dbReference type="Proteomes" id="UP001354931"/>
    </source>
</evidence>
<protein>
    <submittedName>
        <fullName evidence="3">AbgT family transporter</fullName>
    </submittedName>
</protein>
<name>A0ABU6EW03_9ACTN</name>
<keyword evidence="2" id="KW-0472">Membrane</keyword>
<comment type="caution">
    <text evidence="3">The sequence shown here is derived from an EMBL/GenBank/DDBJ whole genome shotgun (WGS) entry which is preliminary data.</text>
</comment>
<feature type="transmembrane region" description="Helical" evidence="2">
    <location>
        <begin position="39"/>
        <end position="60"/>
    </location>
</feature>
<feature type="transmembrane region" description="Helical" evidence="2">
    <location>
        <begin position="425"/>
        <end position="453"/>
    </location>
</feature>
<dbReference type="EMBL" id="JAOZYC010000001">
    <property type="protein sequence ID" value="MEB8335931.1"/>
    <property type="molecule type" value="Genomic_DNA"/>
</dbReference>
<keyword evidence="4" id="KW-1185">Reference proteome</keyword>
<evidence type="ECO:0000313" key="3">
    <source>
        <dbReference type="EMBL" id="MEB8335931.1"/>
    </source>
</evidence>
<feature type="transmembrane region" description="Helical" evidence="2">
    <location>
        <begin position="489"/>
        <end position="511"/>
    </location>
</feature>
<keyword evidence="2" id="KW-0812">Transmembrane</keyword>
<dbReference type="Pfam" id="PF03806">
    <property type="entry name" value="ABG_transport"/>
    <property type="match status" value="1"/>
</dbReference>
<keyword evidence="2" id="KW-1133">Transmembrane helix</keyword>
<feature type="transmembrane region" description="Helical" evidence="2">
    <location>
        <begin position="222"/>
        <end position="240"/>
    </location>
</feature>
<gene>
    <name evidence="3" type="ORF">OKJ99_00135</name>
</gene>
<feature type="transmembrane region" description="Helical" evidence="2">
    <location>
        <begin position="283"/>
        <end position="300"/>
    </location>
</feature>
<proteinExistence type="predicted"/>
<feature type="transmembrane region" description="Helical" evidence="2">
    <location>
        <begin position="359"/>
        <end position="378"/>
    </location>
</feature>
<feature type="compositionally biased region" description="Basic and acidic residues" evidence="1">
    <location>
        <begin position="1"/>
        <end position="13"/>
    </location>
</feature>
<accession>A0ABU6EW03</accession>
<feature type="region of interest" description="Disordered" evidence="1">
    <location>
        <begin position="1"/>
        <end position="21"/>
    </location>
</feature>
<dbReference type="Proteomes" id="UP001354931">
    <property type="component" value="Unassembled WGS sequence"/>
</dbReference>
<dbReference type="InterPro" id="IPR004697">
    <property type="entry name" value="AbgT"/>
</dbReference>
<feature type="transmembrane region" description="Helical" evidence="2">
    <location>
        <begin position="459"/>
        <end position="477"/>
    </location>
</feature>
<dbReference type="PANTHER" id="PTHR30282">
    <property type="entry name" value="P-AMINOBENZOYL GLUTAMATE TRANSPORTER"/>
    <property type="match status" value="1"/>
</dbReference>
<feature type="transmembrane region" description="Helical" evidence="2">
    <location>
        <begin position="320"/>
        <end position="338"/>
    </location>
</feature>
<organism evidence="3 4">
    <name type="scientific">Streptomyces endophyticus</name>
    <dbReference type="NCBI Taxonomy" id="714166"/>
    <lineage>
        <taxon>Bacteria</taxon>
        <taxon>Bacillati</taxon>
        <taxon>Actinomycetota</taxon>
        <taxon>Actinomycetes</taxon>
        <taxon>Kitasatosporales</taxon>
        <taxon>Streptomycetaceae</taxon>
        <taxon>Streptomyces</taxon>
    </lineage>
</organism>
<dbReference type="PANTHER" id="PTHR30282:SF0">
    <property type="entry name" value="P-AMINOBENZOYL-GLUTAMATE TRANSPORT PROTEIN"/>
    <property type="match status" value="1"/>
</dbReference>
<dbReference type="RefSeq" id="WP_326013484.1">
    <property type="nucleotide sequence ID" value="NZ_JAOZYC010000001.1"/>
</dbReference>